<evidence type="ECO:0000313" key="2">
    <source>
        <dbReference type="EMBL" id="SOE03469.1"/>
    </source>
</evidence>
<dbReference type="Proteomes" id="UP000219482">
    <property type="component" value="Unassembled WGS sequence"/>
</dbReference>
<dbReference type="EMBL" id="OCNK01000007">
    <property type="protein sequence ID" value="SOE03469.1"/>
    <property type="molecule type" value="Genomic_DNA"/>
</dbReference>
<protein>
    <submittedName>
        <fullName evidence="2">Uncharacterized protein</fullName>
    </submittedName>
</protein>
<name>A0A286H808_9ACTN</name>
<sequence length="56" mass="6144">MAKHLHDETAEFKMPVLGRHAAADTGELDVTQRFDAGFSRPRPAAPAVPARDDESR</sequence>
<accession>A0A286H808</accession>
<keyword evidence="3" id="KW-1185">Reference proteome</keyword>
<evidence type="ECO:0000313" key="3">
    <source>
        <dbReference type="Proteomes" id="UP000219482"/>
    </source>
</evidence>
<organism evidence="2 3">
    <name type="scientific">Blastococcus haudaquaticus</name>
    <dbReference type="NCBI Taxonomy" id="1938745"/>
    <lineage>
        <taxon>Bacteria</taxon>
        <taxon>Bacillati</taxon>
        <taxon>Actinomycetota</taxon>
        <taxon>Actinomycetes</taxon>
        <taxon>Geodermatophilales</taxon>
        <taxon>Geodermatophilaceae</taxon>
        <taxon>Blastococcus</taxon>
    </lineage>
</organism>
<feature type="region of interest" description="Disordered" evidence="1">
    <location>
        <begin position="32"/>
        <end position="56"/>
    </location>
</feature>
<proteinExistence type="predicted"/>
<feature type="compositionally biased region" description="Low complexity" evidence="1">
    <location>
        <begin position="40"/>
        <end position="49"/>
    </location>
</feature>
<dbReference type="AlphaFoldDB" id="A0A286H808"/>
<dbReference type="OrthoDB" id="5195932at2"/>
<gene>
    <name evidence="2" type="ORF">SAMN06272739_4187</name>
</gene>
<evidence type="ECO:0000256" key="1">
    <source>
        <dbReference type="SAM" id="MobiDB-lite"/>
    </source>
</evidence>
<reference evidence="3" key="1">
    <citation type="submission" date="2017-09" db="EMBL/GenBank/DDBJ databases">
        <authorList>
            <person name="Varghese N."/>
            <person name="Submissions S."/>
        </authorList>
    </citation>
    <scope>NUCLEOTIDE SEQUENCE [LARGE SCALE GENOMIC DNA]</scope>
    <source>
        <strain evidence="3">DSM 44270</strain>
    </source>
</reference>
<dbReference type="RefSeq" id="WP_159961824.1">
    <property type="nucleotide sequence ID" value="NZ_OCNK01000007.1"/>
</dbReference>